<gene>
    <name evidence="11" type="ORF">FEM03_17950</name>
</gene>
<dbReference type="AlphaFoldDB" id="A0A5R8KBS0"/>
<name>A0A5R8KBS0_9BACT</name>
<feature type="transmembrane region" description="Helical" evidence="9">
    <location>
        <begin position="252"/>
        <end position="275"/>
    </location>
</feature>
<dbReference type="Pfam" id="PF01061">
    <property type="entry name" value="ABC2_membrane"/>
    <property type="match status" value="1"/>
</dbReference>
<dbReference type="EMBL" id="VAUV01000014">
    <property type="protein sequence ID" value="TLD69375.1"/>
    <property type="molecule type" value="Genomic_DNA"/>
</dbReference>
<dbReference type="PROSITE" id="PS51012">
    <property type="entry name" value="ABC_TM2"/>
    <property type="match status" value="1"/>
</dbReference>
<sequence>MVTGPEPEAEFDLWLEAGRTEKHYWLDLWRYRELFIILAWRDVTVRYKQTVAGAAWALLQPFFSMVIMTIIFGKVAGLPSQGTAPYAIMVFAALLPWQFFSNALSSSSQSLVGNAGLISKVYFPRLIIPASSVVVACVDFLISFLIMIAMMIWYQFVPSWRIVCLPAFVLLAFLAALGPGLIVTALNVKFRDFRIVIPFIVQFGLYVSPVAYSSAVIREKFGDVAFLLYSLNPMVGVIDGFRWAILGGESSVYLPGFLLSLGVALVALVGGIWYFRKTERTFADVI</sequence>
<accession>A0A5R8KBS0</accession>
<dbReference type="InterPro" id="IPR047817">
    <property type="entry name" value="ABC2_TM_bact-type"/>
</dbReference>
<feature type="transmembrane region" description="Helical" evidence="9">
    <location>
        <begin position="160"/>
        <end position="183"/>
    </location>
</feature>
<protein>
    <recommendedName>
        <fullName evidence="9">Transport permease protein</fullName>
    </recommendedName>
</protein>
<feature type="transmembrane region" description="Helical" evidence="9">
    <location>
        <begin position="126"/>
        <end position="154"/>
    </location>
</feature>
<keyword evidence="6 9" id="KW-0812">Transmembrane</keyword>
<evidence type="ECO:0000256" key="1">
    <source>
        <dbReference type="ARBA" id="ARBA00004429"/>
    </source>
</evidence>
<comment type="caution">
    <text evidence="11">The sequence shown here is derived from an EMBL/GenBank/DDBJ whole genome shotgun (WGS) entry which is preliminary data.</text>
</comment>
<evidence type="ECO:0000256" key="5">
    <source>
        <dbReference type="ARBA" id="ARBA00022519"/>
    </source>
</evidence>
<keyword evidence="5" id="KW-0997">Cell inner membrane</keyword>
<feature type="domain" description="ABC transmembrane type-2" evidence="10">
    <location>
        <begin position="52"/>
        <end position="278"/>
    </location>
</feature>
<keyword evidence="12" id="KW-1185">Reference proteome</keyword>
<keyword evidence="7 9" id="KW-1133">Transmembrane helix</keyword>
<comment type="similarity">
    <text evidence="2 9">Belongs to the ABC-2 integral membrane protein family.</text>
</comment>
<evidence type="ECO:0000256" key="4">
    <source>
        <dbReference type="ARBA" id="ARBA00022475"/>
    </source>
</evidence>
<evidence type="ECO:0000313" key="12">
    <source>
        <dbReference type="Proteomes" id="UP000306196"/>
    </source>
</evidence>
<dbReference type="GO" id="GO:0005886">
    <property type="term" value="C:plasma membrane"/>
    <property type="evidence" value="ECO:0007669"/>
    <property type="project" value="UniProtKB-SubCell"/>
</dbReference>
<evidence type="ECO:0000313" key="11">
    <source>
        <dbReference type="EMBL" id="TLD69375.1"/>
    </source>
</evidence>
<keyword evidence="8 9" id="KW-0472">Membrane</keyword>
<feature type="transmembrane region" description="Helical" evidence="9">
    <location>
        <begin position="195"/>
        <end position="212"/>
    </location>
</feature>
<keyword evidence="3 9" id="KW-0813">Transport</keyword>
<reference evidence="11 12" key="1">
    <citation type="submission" date="2019-05" db="EMBL/GenBank/DDBJ databases">
        <title>Verrucobacter flavum gen. nov., sp. nov. a new member of the family Verrucomicrobiaceae.</title>
        <authorList>
            <person name="Szuroczki S."/>
            <person name="Abbaszade G."/>
            <person name="Szabo A."/>
            <person name="Felfoldi T."/>
            <person name="Schumann P."/>
            <person name="Boka K."/>
            <person name="Keki Z."/>
            <person name="Toumi M."/>
            <person name="Toth E."/>
        </authorList>
    </citation>
    <scope>NUCLEOTIDE SEQUENCE [LARGE SCALE GENOMIC DNA]</scope>
    <source>
        <strain evidence="11 12">MG-N-17</strain>
    </source>
</reference>
<dbReference type="Proteomes" id="UP000306196">
    <property type="component" value="Unassembled WGS sequence"/>
</dbReference>
<keyword evidence="4 9" id="KW-1003">Cell membrane</keyword>
<comment type="subcellular location">
    <subcellularLocation>
        <location evidence="1">Cell inner membrane</location>
        <topology evidence="1">Multi-pass membrane protein</topology>
    </subcellularLocation>
    <subcellularLocation>
        <location evidence="9">Cell membrane</location>
        <topology evidence="9">Multi-pass membrane protein</topology>
    </subcellularLocation>
</comment>
<evidence type="ECO:0000256" key="7">
    <source>
        <dbReference type="ARBA" id="ARBA00022989"/>
    </source>
</evidence>
<dbReference type="InterPro" id="IPR013525">
    <property type="entry name" value="ABC2_TM"/>
</dbReference>
<dbReference type="GO" id="GO:0140359">
    <property type="term" value="F:ABC-type transporter activity"/>
    <property type="evidence" value="ECO:0007669"/>
    <property type="project" value="InterPro"/>
</dbReference>
<feature type="transmembrane region" description="Helical" evidence="9">
    <location>
        <begin position="224"/>
        <end position="245"/>
    </location>
</feature>
<evidence type="ECO:0000256" key="9">
    <source>
        <dbReference type="RuleBase" id="RU361157"/>
    </source>
</evidence>
<evidence type="ECO:0000256" key="6">
    <source>
        <dbReference type="ARBA" id="ARBA00022692"/>
    </source>
</evidence>
<organism evidence="11 12">
    <name type="scientific">Phragmitibacter flavus</name>
    <dbReference type="NCBI Taxonomy" id="2576071"/>
    <lineage>
        <taxon>Bacteria</taxon>
        <taxon>Pseudomonadati</taxon>
        <taxon>Verrucomicrobiota</taxon>
        <taxon>Verrucomicrobiia</taxon>
        <taxon>Verrucomicrobiales</taxon>
        <taxon>Verrucomicrobiaceae</taxon>
        <taxon>Phragmitibacter</taxon>
    </lineage>
</organism>
<dbReference type="PANTHER" id="PTHR30413">
    <property type="entry name" value="INNER MEMBRANE TRANSPORT PERMEASE"/>
    <property type="match status" value="1"/>
</dbReference>
<evidence type="ECO:0000256" key="2">
    <source>
        <dbReference type="ARBA" id="ARBA00007783"/>
    </source>
</evidence>
<feature type="transmembrane region" description="Helical" evidence="9">
    <location>
        <begin position="84"/>
        <end position="105"/>
    </location>
</feature>
<dbReference type="PANTHER" id="PTHR30413:SF8">
    <property type="entry name" value="TRANSPORT PERMEASE PROTEIN"/>
    <property type="match status" value="1"/>
</dbReference>
<evidence type="ECO:0000259" key="10">
    <source>
        <dbReference type="PROSITE" id="PS51012"/>
    </source>
</evidence>
<dbReference type="GO" id="GO:0015920">
    <property type="term" value="P:lipopolysaccharide transport"/>
    <property type="evidence" value="ECO:0007669"/>
    <property type="project" value="TreeGrafter"/>
</dbReference>
<evidence type="ECO:0000256" key="8">
    <source>
        <dbReference type="ARBA" id="ARBA00023136"/>
    </source>
</evidence>
<evidence type="ECO:0000256" key="3">
    <source>
        <dbReference type="ARBA" id="ARBA00022448"/>
    </source>
</evidence>
<dbReference type="OrthoDB" id="9786910at2"/>
<proteinExistence type="inferred from homology"/>
<feature type="transmembrane region" description="Helical" evidence="9">
    <location>
        <begin position="51"/>
        <end position="72"/>
    </location>
</feature>
<dbReference type="RefSeq" id="WP_138087671.1">
    <property type="nucleotide sequence ID" value="NZ_VAUV01000014.1"/>
</dbReference>